<dbReference type="GO" id="GO:0003677">
    <property type="term" value="F:DNA binding"/>
    <property type="evidence" value="ECO:0007669"/>
    <property type="project" value="UniProtKB-KW"/>
</dbReference>
<dbReference type="GO" id="GO:0004519">
    <property type="term" value="F:endonuclease activity"/>
    <property type="evidence" value="ECO:0007669"/>
    <property type="project" value="UniProtKB-KW"/>
</dbReference>
<dbReference type="Proteomes" id="UP000006062">
    <property type="component" value="Chromosome"/>
</dbReference>
<dbReference type="PANTHER" id="PTHR30408:SF13">
    <property type="entry name" value="TYPE I RESTRICTION ENZYME HINDI SPECIFICITY SUBUNIT"/>
    <property type="match status" value="1"/>
</dbReference>
<dbReference type="RefSeq" id="WP_014780130.1">
    <property type="nucleotide sequence ID" value="NC_018012.1"/>
</dbReference>
<feature type="domain" description="Type I restriction modification DNA specificity" evidence="5">
    <location>
        <begin position="33"/>
        <end position="149"/>
    </location>
</feature>
<dbReference type="Gene3D" id="3.90.220.20">
    <property type="entry name" value="DNA methylase specificity domains"/>
    <property type="match status" value="2"/>
</dbReference>
<dbReference type="HOGENOM" id="CLU_021095_2_3_6"/>
<dbReference type="KEGG" id="tvi:Thivi_3905"/>
<evidence type="ECO:0000256" key="2">
    <source>
        <dbReference type="ARBA" id="ARBA00022747"/>
    </source>
</evidence>
<keyword evidence="6" id="KW-0378">Hydrolase</keyword>
<proteinExistence type="inferred from homology"/>
<dbReference type="EMBL" id="CP003154">
    <property type="protein sequence ID" value="AFL75743.1"/>
    <property type="molecule type" value="Genomic_DNA"/>
</dbReference>
<dbReference type="InterPro" id="IPR052021">
    <property type="entry name" value="Type-I_RS_S_subunit"/>
</dbReference>
<keyword evidence="6" id="KW-0255">Endonuclease</keyword>
<dbReference type="GO" id="GO:0009307">
    <property type="term" value="P:DNA restriction-modification system"/>
    <property type="evidence" value="ECO:0007669"/>
    <property type="project" value="UniProtKB-KW"/>
</dbReference>
<evidence type="ECO:0000313" key="7">
    <source>
        <dbReference type="Proteomes" id="UP000006062"/>
    </source>
</evidence>
<evidence type="ECO:0000256" key="4">
    <source>
        <dbReference type="SAM" id="Coils"/>
    </source>
</evidence>
<dbReference type="eggNOG" id="COG0732">
    <property type="taxonomic scope" value="Bacteria"/>
</dbReference>
<keyword evidence="2" id="KW-0680">Restriction system</keyword>
<evidence type="ECO:0000256" key="3">
    <source>
        <dbReference type="ARBA" id="ARBA00023125"/>
    </source>
</evidence>
<dbReference type="OrthoDB" id="9798929at2"/>
<dbReference type="REBASE" id="48984">
    <property type="entry name" value="S.Tvi198ORF3907P"/>
</dbReference>
<reference evidence="6 7" key="1">
    <citation type="submission" date="2012-06" db="EMBL/GenBank/DDBJ databases">
        <title>Complete sequence of Thiocystis violascens DSM 198.</title>
        <authorList>
            <consortium name="US DOE Joint Genome Institute"/>
            <person name="Lucas S."/>
            <person name="Han J."/>
            <person name="Lapidus A."/>
            <person name="Cheng J.-F."/>
            <person name="Goodwin L."/>
            <person name="Pitluck S."/>
            <person name="Peters L."/>
            <person name="Ovchinnikova G."/>
            <person name="Teshima H."/>
            <person name="Detter J.C."/>
            <person name="Han C."/>
            <person name="Tapia R."/>
            <person name="Land M."/>
            <person name="Hauser L."/>
            <person name="Kyrpides N."/>
            <person name="Ivanova N."/>
            <person name="Pagani I."/>
            <person name="Vogl K."/>
            <person name="Liu Z."/>
            <person name="Frigaard N.-U."/>
            <person name="Bryant D."/>
            <person name="Woyke T."/>
        </authorList>
    </citation>
    <scope>NUCLEOTIDE SEQUENCE [LARGE SCALE GENOMIC DNA]</scope>
    <source>
        <strain evidence="7">ATCC 17096 / DSM 198 / 6111</strain>
    </source>
</reference>
<keyword evidence="7" id="KW-1185">Reference proteome</keyword>
<comment type="similarity">
    <text evidence="1">Belongs to the type-I restriction system S methylase family.</text>
</comment>
<name>I3YFH5_THIV6</name>
<dbReference type="Pfam" id="PF01420">
    <property type="entry name" value="Methylase_S"/>
    <property type="match status" value="1"/>
</dbReference>
<organism evidence="6 7">
    <name type="scientific">Thiocystis violascens (strain ATCC 17096 / DSM 198 / 6111)</name>
    <name type="common">Chromatium violascens</name>
    <dbReference type="NCBI Taxonomy" id="765911"/>
    <lineage>
        <taxon>Bacteria</taxon>
        <taxon>Pseudomonadati</taxon>
        <taxon>Pseudomonadota</taxon>
        <taxon>Gammaproteobacteria</taxon>
        <taxon>Chromatiales</taxon>
        <taxon>Chromatiaceae</taxon>
        <taxon>Thiocystis</taxon>
    </lineage>
</organism>
<evidence type="ECO:0000259" key="5">
    <source>
        <dbReference type="Pfam" id="PF01420"/>
    </source>
</evidence>
<dbReference type="SUPFAM" id="SSF116734">
    <property type="entry name" value="DNA methylase specificity domain"/>
    <property type="match status" value="2"/>
</dbReference>
<dbReference type="PANTHER" id="PTHR30408">
    <property type="entry name" value="TYPE-1 RESTRICTION ENZYME ECOKI SPECIFICITY PROTEIN"/>
    <property type="match status" value="1"/>
</dbReference>
<dbReference type="CDD" id="cd17517">
    <property type="entry name" value="RMtype1_S_EcoKI_StySPI-TRD2-CR2_like"/>
    <property type="match status" value="1"/>
</dbReference>
<dbReference type="AlphaFoldDB" id="I3YFH5"/>
<keyword evidence="3" id="KW-0238">DNA-binding</keyword>
<keyword evidence="6" id="KW-0540">Nuclease</keyword>
<dbReference type="STRING" id="765911.Thivi_3905"/>
<feature type="coiled-coil region" evidence="4">
    <location>
        <begin position="131"/>
        <end position="158"/>
    </location>
</feature>
<protein>
    <submittedName>
        <fullName evidence="6">Restriction endonuclease S subunit</fullName>
    </submittedName>
</protein>
<accession>I3YFH5</accession>
<gene>
    <name evidence="6" type="ordered locus">Thivi_3905</name>
</gene>
<dbReference type="InterPro" id="IPR000055">
    <property type="entry name" value="Restrct_endonuc_typeI_TRD"/>
</dbReference>
<evidence type="ECO:0000256" key="1">
    <source>
        <dbReference type="ARBA" id="ARBA00010923"/>
    </source>
</evidence>
<dbReference type="InterPro" id="IPR044946">
    <property type="entry name" value="Restrct_endonuc_typeI_TRD_sf"/>
</dbReference>
<keyword evidence="4" id="KW-0175">Coiled coil</keyword>
<evidence type="ECO:0000313" key="6">
    <source>
        <dbReference type="EMBL" id="AFL75743.1"/>
    </source>
</evidence>
<sequence length="367" mass="40930">MGELFGNEFIGSQEMERIELSAAELGRSGLQDGDLLFGRRSVVEAGAGKCALVVAPTEPLTFESSIIRVRLNQDKANPRFFHYFFASPEGRGLIRTIVSGATVKGIRGSELARLPVVAPPLPLQNTVAEILKAYDDLIENNRRRMALLEESARQIYREWFVRLRFPGHEHTRIIEGVPEGWERTTFGDLCCEIRETVNPEALDPDTAYIGLEHIPRRSIALTEWGTAEQVTSSKHRFAAGDVLFGKIRPYFHKVGIAFLDGVASSDAIVLRPYHPHHLGFVLMTASSDPFVATTAQTMREGSKMPRADWKQMRAYPAPLPPPGLLDSFQATIEPIVEQLRTLTFANQKLRTARDILLPRLMSGEIAV</sequence>